<dbReference type="PANTHER" id="PTHR33751:SF9">
    <property type="entry name" value="CYTOCHROME C4"/>
    <property type="match status" value="1"/>
</dbReference>
<dbReference type="SUPFAM" id="SSF46626">
    <property type="entry name" value="Cytochrome c"/>
    <property type="match status" value="1"/>
</dbReference>
<keyword evidence="7" id="KW-0732">Signal</keyword>
<feature type="domain" description="Cytochrome c" evidence="8">
    <location>
        <begin position="24"/>
        <end position="122"/>
    </location>
</feature>
<dbReference type="GO" id="GO:0020037">
    <property type="term" value="F:heme binding"/>
    <property type="evidence" value="ECO:0007669"/>
    <property type="project" value="InterPro"/>
</dbReference>
<dbReference type="GO" id="GO:0009055">
    <property type="term" value="F:electron transfer activity"/>
    <property type="evidence" value="ECO:0007669"/>
    <property type="project" value="InterPro"/>
</dbReference>
<dbReference type="GO" id="GO:0046872">
    <property type="term" value="F:metal ion binding"/>
    <property type="evidence" value="ECO:0007669"/>
    <property type="project" value="UniProtKB-KW"/>
</dbReference>
<keyword evidence="11" id="KW-1185">Reference proteome</keyword>
<keyword evidence="1" id="KW-0813">Transport</keyword>
<dbReference type="EC" id="1.-.-.-" evidence="9 10"/>
<proteinExistence type="predicted"/>
<keyword evidence="3 6" id="KW-0479">Metal-binding</keyword>
<dbReference type="Pfam" id="PF00034">
    <property type="entry name" value="Cytochrom_C"/>
    <property type="match status" value="1"/>
</dbReference>
<dbReference type="STRING" id="1851544.ODI_02536"/>
<keyword evidence="4" id="KW-0249">Electron transport</keyword>
<evidence type="ECO:0000313" key="10">
    <source>
        <dbReference type="EMBL" id="SOE47941.1"/>
    </source>
</evidence>
<feature type="signal peptide" evidence="7">
    <location>
        <begin position="1"/>
        <end position="33"/>
    </location>
</feature>
<keyword evidence="2 6" id="KW-0349">Heme</keyword>
<evidence type="ECO:0000256" key="1">
    <source>
        <dbReference type="ARBA" id="ARBA00022448"/>
    </source>
</evidence>
<dbReference type="RefSeq" id="WP_067750439.1">
    <property type="nucleotide sequence ID" value="NZ_LT907988.1"/>
</dbReference>
<dbReference type="PANTHER" id="PTHR33751">
    <property type="entry name" value="CBB3-TYPE CYTOCHROME C OXIDASE SUBUNIT FIXP"/>
    <property type="match status" value="1"/>
</dbReference>
<evidence type="ECO:0000313" key="9">
    <source>
        <dbReference type="EMBL" id="SBT24376.1"/>
    </source>
</evidence>
<evidence type="ECO:0000256" key="3">
    <source>
        <dbReference type="ARBA" id="ARBA00022723"/>
    </source>
</evidence>
<keyword evidence="5 6" id="KW-0408">Iron</keyword>
<accession>A0A1C3JYP8</accession>
<dbReference type="Proteomes" id="UP000078558">
    <property type="component" value="Chromosome I"/>
</dbReference>
<gene>
    <name evidence="9" type="ORF">ODI_02536</name>
    <name evidence="10" type="ORF">ODI_R1134</name>
</gene>
<dbReference type="Gene3D" id="1.10.760.10">
    <property type="entry name" value="Cytochrome c-like domain"/>
    <property type="match status" value="1"/>
</dbReference>
<dbReference type="GO" id="GO:0016491">
    <property type="term" value="F:oxidoreductase activity"/>
    <property type="evidence" value="ECO:0007669"/>
    <property type="project" value="UniProtKB-KW"/>
</dbReference>
<evidence type="ECO:0000259" key="8">
    <source>
        <dbReference type="PROSITE" id="PS51007"/>
    </source>
</evidence>
<dbReference type="InterPro" id="IPR050597">
    <property type="entry name" value="Cytochrome_c_Oxidase_Subunit"/>
</dbReference>
<keyword evidence="9" id="KW-0560">Oxidoreductase</keyword>
<organism evidence="9 11">
    <name type="scientific">Orrella dioscoreae</name>
    <dbReference type="NCBI Taxonomy" id="1851544"/>
    <lineage>
        <taxon>Bacteria</taxon>
        <taxon>Pseudomonadati</taxon>
        <taxon>Pseudomonadota</taxon>
        <taxon>Betaproteobacteria</taxon>
        <taxon>Burkholderiales</taxon>
        <taxon>Alcaligenaceae</taxon>
        <taxon>Orrella</taxon>
    </lineage>
</organism>
<protein>
    <submittedName>
        <fullName evidence="9 10">Periplasmic cytochrome type-C oxidoreductase signal peptide protein</fullName>
        <ecNumber evidence="9 10">1.-.-.-</ecNumber>
    </submittedName>
</protein>
<sequence>MKLRNTLKRMKFKTRGPALALAVSCLAAGQALAADAAITGNVEAARGKVSMCIGCHGIPGYKASFPEVYHVPKIAGQNAKYLEAALREYATGARSHPTMDAIAKSLSDQDIADLAAYYANLK</sequence>
<dbReference type="AlphaFoldDB" id="A0A1C3JYP8"/>
<dbReference type="PROSITE" id="PS51007">
    <property type="entry name" value="CYTC"/>
    <property type="match status" value="1"/>
</dbReference>
<evidence type="ECO:0000256" key="2">
    <source>
        <dbReference type="ARBA" id="ARBA00022617"/>
    </source>
</evidence>
<reference evidence="10 11" key="2">
    <citation type="submission" date="2017-08" db="EMBL/GenBank/DDBJ databases">
        <authorList>
            <person name="de Groot N.N."/>
        </authorList>
    </citation>
    <scope>NUCLEOTIDE SEQUENCE [LARGE SCALE GENOMIC DNA]</scope>
    <source>
        <strain evidence="10">Orrdi1</strain>
    </source>
</reference>
<dbReference type="KEGG" id="odi:ODI_R1134"/>
<evidence type="ECO:0000256" key="4">
    <source>
        <dbReference type="ARBA" id="ARBA00022982"/>
    </source>
</evidence>
<evidence type="ECO:0000256" key="6">
    <source>
        <dbReference type="PROSITE-ProRule" id="PRU00433"/>
    </source>
</evidence>
<dbReference type="InterPro" id="IPR036909">
    <property type="entry name" value="Cyt_c-like_dom_sf"/>
</dbReference>
<reference evidence="9 11" key="1">
    <citation type="submission" date="2016-06" db="EMBL/GenBank/DDBJ databases">
        <authorList>
            <person name="Kjaerup R.B."/>
            <person name="Dalgaard T.S."/>
            <person name="Juul-Madsen H.R."/>
        </authorList>
    </citation>
    <scope>NUCLEOTIDE SEQUENCE [LARGE SCALE GENOMIC DNA]</scope>
    <source>
        <strain evidence="9">Orrdi1</strain>
    </source>
</reference>
<evidence type="ECO:0000256" key="5">
    <source>
        <dbReference type="ARBA" id="ARBA00023004"/>
    </source>
</evidence>
<evidence type="ECO:0000256" key="7">
    <source>
        <dbReference type="SAM" id="SignalP"/>
    </source>
</evidence>
<feature type="chain" id="PRO_5015062466" evidence="7">
    <location>
        <begin position="34"/>
        <end position="122"/>
    </location>
</feature>
<dbReference type="InterPro" id="IPR009056">
    <property type="entry name" value="Cyt_c-like_dom"/>
</dbReference>
<name>A0A1C3JYP8_9BURK</name>
<evidence type="ECO:0000313" key="11">
    <source>
        <dbReference type="Proteomes" id="UP000078558"/>
    </source>
</evidence>
<dbReference type="EMBL" id="FLRC01000008">
    <property type="protein sequence ID" value="SBT24376.1"/>
    <property type="molecule type" value="Genomic_DNA"/>
</dbReference>
<dbReference type="EMBL" id="LT907988">
    <property type="protein sequence ID" value="SOE47941.1"/>
    <property type="molecule type" value="Genomic_DNA"/>
</dbReference>